<proteinExistence type="predicted"/>
<dbReference type="AlphaFoldDB" id="A0AAW0T8G5"/>
<evidence type="ECO:0000313" key="3">
    <source>
        <dbReference type="Proteomes" id="UP001487740"/>
    </source>
</evidence>
<comment type="caution">
    <text evidence="2">The sequence shown here is derived from an EMBL/GenBank/DDBJ whole genome shotgun (WGS) entry which is preliminary data.</text>
</comment>
<evidence type="ECO:0000256" key="1">
    <source>
        <dbReference type="SAM" id="MobiDB-lite"/>
    </source>
</evidence>
<evidence type="ECO:0000313" key="2">
    <source>
        <dbReference type="EMBL" id="KAK8383929.1"/>
    </source>
</evidence>
<organism evidence="2 3">
    <name type="scientific">Scylla paramamosain</name>
    <name type="common">Mud crab</name>
    <dbReference type="NCBI Taxonomy" id="85552"/>
    <lineage>
        <taxon>Eukaryota</taxon>
        <taxon>Metazoa</taxon>
        <taxon>Ecdysozoa</taxon>
        <taxon>Arthropoda</taxon>
        <taxon>Crustacea</taxon>
        <taxon>Multicrustacea</taxon>
        <taxon>Malacostraca</taxon>
        <taxon>Eumalacostraca</taxon>
        <taxon>Eucarida</taxon>
        <taxon>Decapoda</taxon>
        <taxon>Pleocyemata</taxon>
        <taxon>Brachyura</taxon>
        <taxon>Eubrachyura</taxon>
        <taxon>Portunoidea</taxon>
        <taxon>Portunidae</taxon>
        <taxon>Portuninae</taxon>
        <taxon>Scylla</taxon>
    </lineage>
</organism>
<protein>
    <submittedName>
        <fullName evidence="2">Uncharacterized protein</fullName>
    </submittedName>
</protein>
<sequence>MKGYFTVNTQKEQEAPSLEVPGIVETLGSASRKGVSGNEDTEPCPRFQKELESAMTTSMQAFDDKDRSPRTLTDHWNKLHHKAASQQMRAGHLTVITVLPTQYTQSSATAAQWCCFCIAATLLKY</sequence>
<feature type="compositionally biased region" description="Polar residues" evidence="1">
    <location>
        <begin position="1"/>
        <end position="10"/>
    </location>
</feature>
<feature type="region of interest" description="Disordered" evidence="1">
    <location>
        <begin position="1"/>
        <end position="23"/>
    </location>
</feature>
<accession>A0AAW0T8G5</accession>
<keyword evidence="3" id="KW-1185">Reference proteome</keyword>
<reference evidence="2 3" key="1">
    <citation type="submission" date="2023-03" db="EMBL/GenBank/DDBJ databases">
        <title>High-quality genome of Scylla paramamosain provides insights in environmental adaptation.</title>
        <authorList>
            <person name="Zhang L."/>
        </authorList>
    </citation>
    <scope>NUCLEOTIDE SEQUENCE [LARGE SCALE GENOMIC DNA]</scope>
    <source>
        <strain evidence="2">LZ_2023a</strain>
        <tissue evidence="2">Muscle</tissue>
    </source>
</reference>
<dbReference type="Proteomes" id="UP001487740">
    <property type="component" value="Unassembled WGS sequence"/>
</dbReference>
<name>A0AAW0T8G5_SCYPA</name>
<dbReference type="EMBL" id="JARAKH010000036">
    <property type="protein sequence ID" value="KAK8383929.1"/>
    <property type="molecule type" value="Genomic_DNA"/>
</dbReference>
<gene>
    <name evidence="2" type="ORF">O3P69_015992</name>
</gene>